<reference evidence="2 3" key="1">
    <citation type="submission" date="2021-06" db="EMBL/GenBank/DDBJ databases">
        <title>Caerostris extrusa draft genome.</title>
        <authorList>
            <person name="Kono N."/>
            <person name="Arakawa K."/>
        </authorList>
    </citation>
    <scope>NUCLEOTIDE SEQUENCE [LARGE SCALE GENOMIC DNA]</scope>
</reference>
<evidence type="ECO:0000313" key="2">
    <source>
        <dbReference type="EMBL" id="GIY99985.1"/>
    </source>
</evidence>
<accession>A0AAV4XXT8</accession>
<evidence type="ECO:0000313" key="3">
    <source>
        <dbReference type="Proteomes" id="UP001054945"/>
    </source>
</evidence>
<gene>
    <name evidence="2" type="ORF">CEXT_478631</name>
</gene>
<feature type="compositionally biased region" description="Basic and acidic residues" evidence="1">
    <location>
        <begin position="8"/>
        <end position="37"/>
    </location>
</feature>
<organism evidence="2 3">
    <name type="scientific">Caerostris extrusa</name>
    <name type="common">Bark spider</name>
    <name type="synonym">Caerostris bankana</name>
    <dbReference type="NCBI Taxonomy" id="172846"/>
    <lineage>
        <taxon>Eukaryota</taxon>
        <taxon>Metazoa</taxon>
        <taxon>Ecdysozoa</taxon>
        <taxon>Arthropoda</taxon>
        <taxon>Chelicerata</taxon>
        <taxon>Arachnida</taxon>
        <taxon>Araneae</taxon>
        <taxon>Araneomorphae</taxon>
        <taxon>Entelegynae</taxon>
        <taxon>Araneoidea</taxon>
        <taxon>Araneidae</taxon>
        <taxon>Caerostris</taxon>
    </lineage>
</organism>
<proteinExistence type="predicted"/>
<comment type="caution">
    <text evidence="2">The sequence shown here is derived from an EMBL/GenBank/DDBJ whole genome shotgun (WGS) entry which is preliminary data.</text>
</comment>
<dbReference type="EMBL" id="BPLR01001102">
    <property type="protein sequence ID" value="GIY99985.1"/>
    <property type="molecule type" value="Genomic_DNA"/>
</dbReference>
<dbReference type="Proteomes" id="UP001054945">
    <property type="component" value="Unassembled WGS sequence"/>
</dbReference>
<protein>
    <submittedName>
        <fullName evidence="2">Uncharacterized protein</fullName>
    </submittedName>
</protein>
<evidence type="ECO:0000256" key="1">
    <source>
        <dbReference type="SAM" id="MobiDB-lite"/>
    </source>
</evidence>
<keyword evidence="3" id="KW-1185">Reference proteome</keyword>
<sequence>MIPLKGNKIRDSFVDLSHDPTGEKSFGKGVGEHREGQGLHNDLACSAVRKIRPEVSFKKRKNFERYVNIL</sequence>
<dbReference type="AlphaFoldDB" id="A0AAV4XXT8"/>
<name>A0AAV4XXT8_CAEEX</name>
<feature type="region of interest" description="Disordered" evidence="1">
    <location>
        <begin position="1"/>
        <end position="37"/>
    </location>
</feature>